<evidence type="ECO:0000256" key="1">
    <source>
        <dbReference type="ARBA" id="ARBA00001585"/>
    </source>
</evidence>
<dbReference type="InterPro" id="IPR029058">
    <property type="entry name" value="AB_hydrolase_fold"/>
</dbReference>
<evidence type="ECO:0000256" key="3">
    <source>
        <dbReference type="ARBA" id="ARBA00010088"/>
    </source>
</evidence>
<evidence type="ECO:0000256" key="2">
    <source>
        <dbReference type="ARBA" id="ARBA00004496"/>
    </source>
</evidence>
<evidence type="ECO:0000259" key="13">
    <source>
        <dbReference type="Pfam" id="PF00561"/>
    </source>
</evidence>
<dbReference type="EMBL" id="CP071517">
    <property type="protein sequence ID" value="QSX74910.1"/>
    <property type="molecule type" value="Genomic_DNA"/>
</dbReference>
<evidence type="ECO:0000256" key="4">
    <source>
        <dbReference type="ARBA" id="ARBA00012568"/>
    </source>
</evidence>
<dbReference type="InterPro" id="IPR000073">
    <property type="entry name" value="AB_hydrolase_1"/>
</dbReference>
<evidence type="ECO:0000256" key="10">
    <source>
        <dbReference type="ARBA" id="ARBA00029605"/>
    </source>
</evidence>
<dbReference type="InterPro" id="IPR005944">
    <property type="entry name" value="Pro_iminopeptidase"/>
</dbReference>
<feature type="domain" description="AB hydrolase-1" evidence="13">
    <location>
        <begin position="36"/>
        <end position="296"/>
    </location>
</feature>
<keyword evidence="9 11" id="KW-0378">Hydrolase</keyword>
<dbReference type="InterPro" id="IPR002410">
    <property type="entry name" value="Peptidase_S33"/>
</dbReference>
<organism evidence="14 15">
    <name type="scientific">Lysobacter arenosi</name>
    <dbReference type="NCBI Taxonomy" id="2795387"/>
    <lineage>
        <taxon>Bacteria</taxon>
        <taxon>Pseudomonadati</taxon>
        <taxon>Pseudomonadota</taxon>
        <taxon>Gammaproteobacteria</taxon>
        <taxon>Lysobacterales</taxon>
        <taxon>Lysobacteraceae</taxon>
        <taxon>Lysobacter</taxon>
    </lineage>
</organism>
<keyword evidence="15" id="KW-1185">Reference proteome</keyword>
<dbReference type="Gene3D" id="3.40.50.1820">
    <property type="entry name" value="alpha/beta hydrolase"/>
    <property type="match status" value="1"/>
</dbReference>
<dbReference type="PANTHER" id="PTHR43722">
    <property type="entry name" value="PROLINE IMINOPEPTIDASE"/>
    <property type="match status" value="1"/>
</dbReference>
<dbReference type="EC" id="3.4.11.5" evidence="4 11"/>
<reference evidence="14 15" key="1">
    <citation type="submission" date="2021-02" db="EMBL/GenBank/DDBJ databases">
        <title>Lysobacter arenosi sp. nov., isolated from soil of gangwondo yeongwol, south Korea.</title>
        <authorList>
            <person name="Kim K.R."/>
            <person name="Kim K.H."/>
            <person name="Jeon C.O."/>
        </authorList>
    </citation>
    <scope>NUCLEOTIDE SEQUENCE [LARGE SCALE GENOMIC DNA]</scope>
    <source>
        <strain evidence="14 15">R7</strain>
    </source>
</reference>
<keyword evidence="7 11" id="KW-0963">Cytoplasm</keyword>
<dbReference type="RefSeq" id="WP_200606221.1">
    <property type="nucleotide sequence ID" value="NZ_CP071517.1"/>
</dbReference>
<gene>
    <name evidence="14" type="primary">pip</name>
    <name evidence="14" type="ORF">HIV01_017490</name>
</gene>
<dbReference type="PRINTS" id="PR00111">
    <property type="entry name" value="ABHYDROLASE"/>
</dbReference>
<dbReference type="Proteomes" id="UP000663400">
    <property type="component" value="Chromosome"/>
</dbReference>
<evidence type="ECO:0000256" key="12">
    <source>
        <dbReference type="RuleBase" id="RU003421"/>
    </source>
</evidence>
<dbReference type="PRINTS" id="PR00793">
    <property type="entry name" value="PROAMNOPTASE"/>
</dbReference>
<evidence type="ECO:0000256" key="6">
    <source>
        <dbReference type="ARBA" id="ARBA00022438"/>
    </source>
</evidence>
<evidence type="ECO:0000313" key="14">
    <source>
        <dbReference type="EMBL" id="QSX74910.1"/>
    </source>
</evidence>
<evidence type="ECO:0000256" key="9">
    <source>
        <dbReference type="ARBA" id="ARBA00022801"/>
    </source>
</evidence>
<dbReference type="NCBIfam" id="TIGR01249">
    <property type="entry name" value="pro_imino_pep_1"/>
    <property type="match status" value="1"/>
</dbReference>
<evidence type="ECO:0000313" key="15">
    <source>
        <dbReference type="Proteomes" id="UP000663400"/>
    </source>
</evidence>
<accession>A0ABX7RA88</accession>
<comment type="similarity">
    <text evidence="3 11 12">Belongs to the peptidase S33 family.</text>
</comment>
<comment type="catalytic activity">
    <reaction evidence="1 11 12">
        <text>Release of N-terminal proline from a peptide.</text>
        <dbReference type="EC" id="3.4.11.5"/>
    </reaction>
</comment>
<proteinExistence type="inferred from homology"/>
<evidence type="ECO:0000256" key="7">
    <source>
        <dbReference type="ARBA" id="ARBA00022490"/>
    </source>
</evidence>
<keyword evidence="6 11" id="KW-0031">Aminopeptidase</keyword>
<keyword evidence="8 11" id="KW-0645">Protease</keyword>
<protein>
    <recommendedName>
        <fullName evidence="5 11">Proline iminopeptidase</fullName>
        <shortName evidence="11">PIP</shortName>
        <ecNumber evidence="4 11">3.4.11.5</ecNumber>
    </recommendedName>
    <alternativeName>
        <fullName evidence="10 11">Prolyl aminopeptidase</fullName>
    </alternativeName>
</protein>
<evidence type="ECO:0000256" key="11">
    <source>
        <dbReference type="PIRNR" id="PIRNR006431"/>
    </source>
</evidence>
<dbReference type="SUPFAM" id="SSF53474">
    <property type="entry name" value="alpha/beta-Hydrolases"/>
    <property type="match status" value="1"/>
</dbReference>
<dbReference type="GO" id="GO:0004177">
    <property type="term" value="F:aminopeptidase activity"/>
    <property type="evidence" value="ECO:0007669"/>
    <property type="project" value="UniProtKB-KW"/>
</dbReference>
<dbReference type="PANTHER" id="PTHR43722:SF1">
    <property type="entry name" value="PROLINE IMINOPEPTIDASE"/>
    <property type="match status" value="1"/>
</dbReference>
<comment type="subcellular location">
    <subcellularLocation>
        <location evidence="2 11">Cytoplasm</location>
    </subcellularLocation>
</comment>
<sequence>MRDLYPEIEPYRSFRLAVDPIHELHVEECGNRDGIPVVFLHGGPGAGVSPYHRRFFDPAKYRIVLFDQRGAGKSTPHAELRGNTTWHLVADIETIREYLGIERWAVFGGSWGSTLALAYAQSHPDRVTGLILRGIFLGRSYELRWFNELDGGASQIFPERWAHYLSYIPEPERGDMIEAYWRRLDSEDEATRLAAAHAWGHWEGGSTTLLHDPDEPGNFADPQVALAVARAEAHYFRHGMFLEHDQLLRDVDLIRHIPATIVHGRYDIICPVRAACDLAAAWPQARLRIVLAGHSAADPAIVDALVEATDALATSTSTQRATITAP</sequence>
<evidence type="ECO:0000256" key="5">
    <source>
        <dbReference type="ARBA" id="ARBA00021843"/>
    </source>
</evidence>
<name>A0ABX7RA88_9GAMM</name>
<dbReference type="Pfam" id="PF00561">
    <property type="entry name" value="Abhydrolase_1"/>
    <property type="match status" value="1"/>
</dbReference>
<dbReference type="PIRSF" id="PIRSF006431">
    <property type="entry name" value="Pept_S33"/>
    <property type="match status" value="1"/>
</dbReference>
<evidence type="ECO:0000256" key="8">
    <source>
        <dbReference type="ARBA" id="ARBA00022670"/>
    </source>
</evidence>